<sequence>MPRMPLRPQSILIPRVPTKSFPRLGRHSSSNSSSSSSSSSTSSSTSSSHPPPNDHEIPFRELTGSERHRFFWISILPTWGPIVVIGSAVFLTMQMTRAHLAHERFKGEILTEIRALEAELRTFHETSAARVLAELEAQEEEARVVFAGVAKYGKHWSGLTDSSPEAGAAQPKEGEDQSKINTARFRAWWSRFQGR</sequence>
<feature type="region of interest" description="Disordered" evidence="1">
    <location>
        <begin position="160"/>
        <end position="180"/>
    </location>
</feature>
<organism evidence="3 4">
    <name type="scientific">Dacryopinax primogenitus (strain DJM 731)</name>
    <name type="common">Brown rot fungus</name>
    <dbReference type="NCBI Taxonomy" id="1858805"/>
    <lineage>
        <taxon>Eukaryota</taxon>
        <taxon>Fungi</taxon>
        <taxon>Dikarya</taxon>
        <taxon>Basidiomycota</taxon>
        <taxon>Agaricomycotina</taxon>
        <taxon>Dacrymycetes</taxon>
        <taxon>Dacrymycetales</taxon>
        <taxon>Dacrymycetaceae</taxon>
        <taxon>Dacryopinax</taxon>
    </lineage>
</organism>
<dbReference type="AlphaFoldDB" id="M5FQ95"/>
<keyword evidence="2" id="KW-0812">Transmembrane</keyword>
<reference evidence="3 4" key="1">
    <citation type="journal article" date="2012" name="Science">
        <title>The Paleozoic origin of enzymatic lignin decomposition reconstructed from 31 fungal genomes.</title>
        <authorList>
            <person name="Floudas D."/>
            <person name="Binder M."/>
            <person name="Riley R."/>
            <person name="Barry K."/>
            <person name="Blanchette R.A."/>
            <person name="Henrissat B."/>
            <person name="Martinez A.T."/>
            <person name="Otillar R."/>
            <person name="Spatafora J.W."/>
            <person name="Yadav J.S."/>
            <person name="Aerts A."/>
            <person name="Benoit I."/>
            <person name="Boyd A."/>
            <person name="Carlson A."/>
            <person name="Copeland A."/>
            <person name="Coutinho P.M."/>
            <person name="de Vries R.P."/>
            <person name="Ferreira P."/>
            <person name="Findley K."/>
            <person name="Foster B."/>
            <person name="Gaskell J."/>
            <person name="Glotzer D."/>
            <person name="Gorecki P."/>
            <person name="Heitman J."/>
            <person name="Hesse C."/>
            <person name="Hori C."/>
            <person name="Igarashi K."/>
            <person name="Jurgens J.A."/>
            <person name="Kallen N."/>
            <person name="Kersten P."/>
            <person name="Kohler A."/>
            <person name="Kuees U."/>
            <person name="Kumar T.K.A."/>
            <person name="Kuo A."/>
            <person name="LaButti K."/>
            <person name="Larrondo L.F."/>
            <person name="Lindquist E."/>
            <person name="Ling A."/>
            <person name="Lombard V."/>
            <person name="Lucas S."/>
            <person name="Lundell T."/>
            <person name="Martin R."/>
            <person name="McLaughlin D.J."/>
            <person name="Morgenstern I."/>
            <person name="Morin E."/>
            <person name="Murat C."/>
            <person name="Nagy L.G."/>
            <person name="Nolan M."/>
            <person name="Ohm R.A."/>
            <person name="Patyshakuliyeva A."/>
            <person name="Rokas A."/>
            <person name="Ruiz-Duenas F.J."/>
            <person name="Sabat G."/>
            <person name="Salamov A."/>
            <person name="Samejima M."/>
            <person name="Schmutz J."/>
            <person name="Slot J.C."/>
            <person name="St John F."/>
            <person name="Stenlid J."/>
            <person name="Sun H."/>
            <person name="Sun S."/>
            <person name="Syed K."/>
            <person name="Tsang A."/>
            <person name="Wiebenga A."/>
            <person name="Young D."/>
            <person name="Pisabarro A."/>
            <person name="Eastwood D.C."/>
            <person name="Martin F."/>
            <person name="Cullen D."/>
            <person name="Grigoriev I.V."/>
            <person name="Hibbett D.S."/>
        </authorList>
    </citation>
    <scope>NUCLEOTIDE SEQUENCE [LARGE SCALE GENOMIC DNA]</scope>
    <source>
        <strain evidence="3 4">DJM-731 SS1</strain>
    </source>
</reference>
<accession>M5FQ95</accession>
<feature type="transmembrane region" description="Helical" evidence="2">
    <location>
        <begin position="70"/>
        <end position="91"/>
    </location>
</feature>
<protein>
    <submittedName>
        <fullName evidence="3">Uncharacterized protein</fullName>
    </submittedName>
</protein>
<evidence type="ECO:0000256" key="1">
    <source>
        <dbReference type="SAM" id="MobiDB-lite"/>
    </source>
</evidence>
<gene>
    <name evidence="3" type="ORF">DACRYDRAFT_24975</name>
</gene>
<evidence type="ECO:0000256" key="2">
    <source>
        <dbReference type="SAM" id="Phobius"/>
    </source>
</evidence>
<evidence type="ECO:0000313" key="3">
    <source>
        <dbReference type="EMBL" id="EJT97593.1"/>
    </source>
</evidence>
<evidence type="ECO:0000313" key="4">
    <source>
        <dbReference type="Proteomes" id="UP000030653"/>
    </source>
</evidence>
<dbReference type="RefSeq" id="XP_040624491.1">
    <property type="nucleotide sequence ID" value="XM_040773944.1"/>
</dbReference>
<feature type="compositionally biased region" description="Low complexity" evidence="1">
    <location>
        <begin position="28"/>
        <end position="48"/>
    </location>
</feature>
<name>M5FQ95_DACPD</name>
<dbReference type="GeneID" id="63689006"/>
<dbReference type="EMBL" id="JH795876">
    <property type="protein sequence ID" value="EJT97593.1"/>
    <property type="molecule type" value="Genomic_DNA"/>
</dbReference>
<keyword evidence="2" id="KW-0472">Membrane</keyword>
<dbReference type="OrthoDB" id="3359404at2759"/>
<keyword evidence="2" id="KW-1133">Transmembrane helix</keyword>
<dbReference type="HOGENOM" id="CLU_1396271_0_0_1"/>
<feature type="region of interest" description="Disordered" evidence="1">
    <location>
        <begin position="1"/>
        <end position="59"/>
    </location>
</feature>
<keyword evidence="4" id="KW-1185">Reference proteome</keyword>
<dbReference type="Proteomes" id="UP000030653">
    <property type="component" value="Unassembled WGS sequence"/>
</dbReference>
<proteinExistence type="predicted"/>